<dbReference type="Proteomes" id="UP000887565">
    <property type="component" value="Unplaced"/>
</dbReference>
<dbReference type="AlphaFoldDB" id="A0A915IQA2"/>
<evidence type="ECO:0000313" key="2">
    <source>
        <dbReference type="WBParaSite" id="nRc.2.0.1.t16050-RA"/>
    </source>
</evidence>
<protein>
    <submittedName>
        <fullName evidence="2">F-box domain-containing protein</fullName>
    </submittedName>
</protein>
<dbReference type="WBParaSite" id="nRc.2.0.1.t16050-RA">
    <property type="protein sequence ID" value="nRc.2.0.1.t16050-RA"/>
    <property type="gene ID" value="nRc.2.0.1.g16050"/>
</dbReference>
<evidence type="ECO:0000313" key="1">
    <source>
        <dbReference type="Proteomes" id="UP000887565"/>
    </source>
</evidence>
<keyword evidence="1" id="KW-1185">Reference proteome</keyword>
<organism evidence="1 2">
    <name type="scientific">Romanomermis culicivorax</name>
    <name type="common">Nematode worm</name>
    <dbReference type="NCBI Taxonomy" id="13658"/>
    <lineage>
        <taxon>Eukaryota</taxon>
        <taxon>Metazoa</taxon>
        <taxon>Ecdysozoa</taxon>
        <taxon>Nematoda</taxon>
        <taxon>Enoplea</taxon>
        <taxon>Dorylaimia</taxon>
        <taxon>Mermithida</taxon>
        <taxon>Mermithoidea</taxon>
        <taxon>Mermithidae</taxon>
        <taxon>Romanomermis</taxon>
    </lineage>
</organism>
<dbReference type="Gene3D" id="1.20.1280.50">
    <property type="match status" value="1"/>
</dbReference>
<proteinExistence type="predicted"/>
<accession>A0A915IQA2</accession>
<reference evidence="2" key="1">
    <citation type="submission" date="2022-11" db="UniProtKB">
        <authorList>
            <consortium name="WormBaseParasite"/>
        </authorList>
    </citation>
    <scope>IDENTIFICATION</scope>
</reference>
<name>A0A915IQA2_ROMCU</name>
<sequence>MSNFSFGVHDILRDEYDDVWICIFSKYISILDRVRVEKVCSKWRRMSKKAWSQVRSLSLQDLYGTDNDFVTIRDTIKALLFVLERSGWFLNRLDLSMTGGYAITVGPEINGKEPTGYKYKRCIKTRSNTAENKQKDMKTQV</sequence>